<comment type="cofactor">
    <cofactor evidence="1">
        <name>Mn(2+)</name>
        <dbReference type="ChEBI" id="CHEBI:29035"/>
    </cofactor>
</comment>
<feature type="domain" description="PPM-type phosphatase" evidence="2">
    <location>
        <begin position="43"/>
        <end position="323"/>
    </location>
</feature>
<dbReference type="SMART" id="SM00332">
    <property type="entry name" value="PP2Cc"/>
    <property type="match status" value="1"/>
</dbReference>
<dbReference type="AlphaFoldDB" id="A0A899FWF5"/>
<comment type="similarity">
    <text evidence="1">Belongs to the PP2C family.</text>
</comment>
<keyword evidence="1" id="KW-0460">Magnesium</keyword>
<name>A0A899FWF5_9ASCO</name>
<dbReference type="Gene3D" id="3.60.40.10">
    <property type="entry name" value="PPM-type phosphatase domain"/>
    <property type="match status" value="1"/>
</dbReference>
<dbReference type="GO" id="GO:0046872">
    <property type="term" value="F:metal ion binding"/>
    <property type="evidence" value="ECO:0007669"/>
    <property type="project" value="UniProtKB-UniRule"/>
</dbReference>
<dbReference type="InterPro" id="IPR036457">
    <property type="entry name" value="PPM-type-like_dom_sf"/>
</dbReference>
<keyword evidence="1" id="KW-0479">Metal-binding</keyword>
<comment type="catalytic activity">
    <reaction evidence="1">
        <text>O-phospho-L-threonyl-[protein] + H2O = L-threonyl-[protein] + phosphate</text>
        <dbReference type="Rhea" id="RHEA:47004"/>
        <dbReference type="Rhea" id="RHEA-COMP:11060"/>
        <dbReference type="Rhea" id="RHEA-COMP:11605"/>
        <dbReference type="ChEBI" id="CHEBI:15377"/>
        <dbReference type="ChEBI" id="CHEBI:30013"/>
        <dbReference type="ChEBI" id="CHEBI:43474"/>
        <dbReference type="ChEBI" id="CHEBI:61977"/>
        <dbReference type="EC" id="3.1.3.16"/>
    </reaction>
</comment>
<organism evidence="3 4">
    <name type="scientific">Pneumocystis wakefieldiae</name>
    <dbReference type="NCBI Taxonomy" id="38082"/>
    <lineage>
        <taxon>Eukaryota</taxon>
        <taxon>Fungi</taxon>
        <taxon>Dikarya</taxon>
        <taxon>Ascomycota</taxon>
        <taxon>Taphrinomycotina</taxon>
        <taxon>Pneumocystomycetes</taxon>
        <taxon>Pneumocystaceae</taxon>
        <taxon>Pneumocystis</taxon>
    </lineage>
</organism>
<reference evidence="3" key="1">
    <citation type="submission" date="2020-06" db="EMBL/GenBank/DDBJ databases">
        <title>Genomes of multiple members of Pneumocystis genus reveal paths to human pathogen Pneumocystis jirovecii.</title>
        <authorList>
            <person name="Cisse O.H."/>
            <person name="Ma L."/>
            <person name="Dekker J."/>
            <person name="Khil P."/>
            <person name="Jo J."/>
            <person name="Brenchley J."/>
            <person name="Blair R."/>
            <person name="Pahar B."/>
            <person name="Chabe M."/>
            <person name="Van Rompay K.A."/>
            <person name="Keesler R."/>
            <person name="Sukura A."/>
            <person name="Hirsch V."/>
            <person name="Kutty G."/>
            <person name="Liu Y."/>
            <person name="Peng L."/>
            <person name="Chen J."/>
            <person name="Song J."/>
            <person name="Weissenbacher-Lang C."/>
            <person name="Xu J."/>
            <person name="Upham N.S."/>
            <person name="Stajich J.E."/>
            <person name="Cuomo C.A."/>
            <person name="Cushion M.T."/>
            <person name="Kovacs J.A."/>
        </authorList>
    </citation>
    <scope>NUCLEOTIDE SEQUENCE</scope>
    <source>
        <strain evidence="3">2A</strain>
    </source>
</reference>
<protein>
    <recommendedName>
        <fullName evidence="1">Protein phosphatase</fullName>
        <ecNumber evidence="1">3.1.3.16</ecNumber>
    </recommendedName>
</protein>
<dbReference type="GO" id="GO:0004722">
    <property type="term" value="F:protein serine/threonine phosphatase activity"/>
    <property type="evidence" value="ECO:0007669"/>
    <property type="project" value="UniProtKB-EC"/>
</dbReference>
<dbReference type="InterPro" id="IPR039123">
    <property type="entry name" value="PPTC7"/>
</dbReference>
<dbReference type="PANTHER" id="PTHR12320:SF1">
    <property type="entry name" value="PROTEIN PHOSPHATASE PTC7 HOMOLOG"/>
    <property type="match status" value="1"/>
</dbReference>
<dbReference type="EMBL" id="CP054533">
    <property type="protein sequence ID" value="QSL64372.1"/>
    <property type="molecule type" value="Genomic_DNA"/>
</dbReference>
<dbReference type="SUPFAM" id="SSF81606">
    <property type="entry name" value="PP2C-like"/>
    <property type="match status" value="1"/>
</dbReference>
<evidence type="ECO:0000313" key="3">
    <source>
        <dbReference type="EMBL" id="QSL64372.1"/>
    </source>
</evidence>
<dbReference type="PANTHER" id="PTHR12320">
    <property type="entry name" value="PROTEIN PHOSPHATASE 2C"/>
    <property type="match status" value="1"/>
</dbReference>
<dbReference type="InterPro" id="IPR001932">
    <property type="entry name" value="PPM-type_phosphatase-like_dom"/>
</dbReference>
<comment type="catalytic activity">
    <reaction evidence="1">
        <text>O-phospho-L-seryl-[protein] + H2O = L-seryl-[protein] + phosphate</text>
        <dbReference type="Rhea" id="RHEA:20629"/>
        <dbReference type="Rhea" id="RHEA-COMP:9863"/>
        <dbReference type="Rhea" id="RHEA-COMP:11604"/>
        <dbReference type="ChEBI" id="CHEBI:15377"/>
        <dbReference type="ChEBI" id="CHEBI:29999"/>
        <dbReference type="ChEBI" id="CHEBI:43474"/>
        <dbReference type="ChEBI" id="CHEBI:83421"/>
        <dbReference type="EC" id="3.1.3.16"/>
    </reaction>
</comment>
<dbReference type="OrthoDB" id="60843at2759"/>
<comment type="cofactor">
    <cofactor evidence="1">
        <name>Mg(2+)</name>
        <dbReference type="ChEBI" id="CHEBI:18420"/>
    </cofactor>
</comment>
<accession>A0A899FWF5</accession>
<dbReference type="PROSITE" id="PS51746">
    <property type="entry name" value="PPM_2"/>
    <property type="match status" value="1"/>
</dbReference>
<dbReference type="EC" id="3.1.3.16" evidence="1"/>
<keyword evidence="1" id="KW-0378">Hydrolase</keyword>
<gene>
    <name evidence="3" type="ORF">MERGE_001673</name>
</gene>
<dbReference type="Proteomes" id="UP000663699">
    <property type="component" value="Chromosome 2"/>
</dbReference>
<sequence>MAFFVSFRRPLHCGIRAFCAGSFAKHYVPAISVACSGKKSQGSVGLLSSLDHSWETVEKRIRNTSQDSFFVSKRGEIGGAKELAVGVFDGVGGWEASGIDVRSFSWGLSQKTRENFEKQAKDGGTVVDALKIGFQEVLGDKSIVGGGATACLSQFCGGNGIIRVINLGDSGYSIYRNGSLLFRSNIPFDLRRDQEEGGKYIKNEVDEADVYNHQLKHGDVVLLSTDGILDNLFFEGIERVVTKTLVEAGIWLKSGQNILPCEGNVSKDQLLVAAQVSRHLVVSAKKNAQNTKIDTPFALEARKHRFFYQGGKPDDITALVLIILDASLVTTLFPPSLFCV</sequence>
<keyword evidence="4" id="KW-1185">Reference proteome</keyword>
<evidence type="ECO:0000259" key="2">
    <source>
        <dbReference type="PROSITE" id="PS51746"/>
    </source>
</evidence>
<keyword evidence="1" id="KW-0904">Protein phosphatase</keyword>
<keyword evidence="1" id="KW-0464">Manganese</keyword>
<evidence type="ECO:0000256" key="1">
    <source>
        <dbReference type="RuleBase" id="RU366020"/>
    </source>
</evidence>
<proteinExistence type="inferred from homology"/>
<evidence type="ECO:0000313" key="4">
    <source>
        <dbReference type="Proteomes" id="UP000663699"/>
    </source>
</evidence>